<organism evidence="10 11">
    <name type="scientific">Colocasia esculenta</name>
    <name type="common">Wild taro</name>
    <name type="synonym">Arum esculentum</name>
    <dbReference type="NCBI Taxonomy" id="4460"/>
    <lineage>
        <taxon>Eukaryota</taxon>
        <taxon>Viridiplantae</taxon>
        <taxon>Streptophyta</taxon>
        <taxon>Embryophyta</taxon>
        <taxon>Tracheophyta</taxon>
        <taxon>Spermatophyta</taxon>
        <taxon>Magnoliopsida</taxon>
        <taxon>Liliopsida</taxon>
        <taxon>Araceae</taxon>
        <taxon>Aroideae</taxon>
        <taxon>Colocasieae</taxon>
        <taxon>Colocasia</taxon>
    </lineage>
</organism>
<dbReference type="CDD" id="cd00200">
    <property type="entry name" value="WD40"/>
    <property type="match status" value="1"/>
</dbReference>
<name>A0A843XJU8_COLES</name>
<feature type="domain" description="WDHD1/CFT4 second beta-propeller" evidence="7">
    <location>
        <begin position="507"/>
        <end position="791"/>
    </location>
</feature>
<feature type="non-terminal residue" evidence="10">
    <location>
        <position position="1084"/>
    </location>
</feature>
<keyword evidence="2 5" id="KW-0853">WD repeat</keyword>
<dbReference type="AlphaFoldDB" id="A0A843XJU8"/>
<keyword evidence="4" id="KW-0539">Nucleus</keyword>
<dbReference type="GO" id="GO:0000278">
    <property type="term" value="P:mitotic cell cycle"/>
    <property type="evidence" value="ECO:0007669"/>
    <property type="project" value="TreeGrafter"/>
</dbReference>
<reference evidence="10" key="1">
    <citation type="submission" date="2017-07" db="EMBL/GenBank/DDBJ databases">
        <title>Taro Niue Genome Assembly and Annotation.</title>
        <authorList>
            <person name="Atibalentja N."/>
            <person name="Keating K."/>
            <person name="Fields C.J."/>
        </authorList>
    </citation>
    <scope>NUCLEOTIDE SEQUENCE</scope>
    <source>
        <strain evidence="10">Niue_2</strain>
        <tissue evidence="10">Leaf</tissue>
    </source>
</reference>
<evidence type="ECO:0000313" key="11">
    <source>
        <dbReference type="Proteomes" id="UP000652761"/>
    </source>
</evidence>
<dbReference type="InterPro" id="IPR015943">
    <property type="entry name" value="WD40/YVTN_repeat-like_dom_sf"/>
</dbReference>
<feature type="compositionally biased region" description="Polar residues" evidence="6">
    <location>
        <begin position="1021"/>
        <end position="1030"/>
    </location>
</feature>
<dbReference type="InterPro" id="IPR048591">
    <property type="entry name" value="WDHD1/CFT4_hel"/>
</dbReference>
<dbReference type="Pfam" id="PF24817">
    <property type="entry name" value="WD40_WDHD1_1st"/>
    <property type="match status" value="1"/>
</dbReference>
<dbReference type="PANTHER" id="PTHR19932:SF10">
    <property type="entry name" value="WD REPEAT AND HMG-BOX DNA-BINDING PROTEIN 1"/>
    <property type="match status" value="1"/>
</dbReference>
<evidence type="ECO:0000256" key="1">
    <source>
        <dbReference type="ARBA" id="ARBA00004123"/>
    </source>
</evidence>
<evidence type="ECO:0000256" key="3">
    <source>
        <dbReference type="ARBA" id="ARBA00022737"/>
    </source>
</evidence>
<dbReference type="InterPro" id="IPR057646">
    <property type="entry name" value="WD40_WDHD1_1st"/>
</dbReference>
<protein>
    <recommendedName>
        <fullName evidence="12">WD repeat and HMG-box DNA-binding protein 1</fullName>
    </recommendedName>
</protein>
<evidence type="ECO:0000259" key="8">
    <source>
        <dbReference type="Pfam" id="PF20946"/>
    </source>
</evidence>
<evidence type="ECO:0000259" key="7">
    <source>
        <dbReference type="Pfam" id="PF12341"/>
    </source>
</evidence>
<feature type="non-terminal residue" evidence="10">
    <location>
        <position position="1"/>
    </location>
</feature>
<comment type="subcellular location">
    <subcellularLocation>
        <location evidence="1">Nucleus</location>
    </subcellularLocation>
</comment>
<evidence type="ECO:0000256" key="5">
    <source>
        <dbReference type="PROSITE-ProRule" id="PRU00221"/>
    </source>
</evidence>
<accession>A0A843XJU8</accession>
<feature type="region of interest" description="Disordered" evidence="6">
    <location>
        <begin position="45"/>
        <end position="82"/>
    </location>
</feature>
<keyword evidence="3" id="KW-0677">Repeat</keyword>
<feature type="region of interest" description="Disordered" evidence="6">
    <location>
        <begin position="423"/>
        <end position="496"/>
    </location>
</feature>
<comment type="caution">
    <text evidence="10">The sequence shown here is derived from an EMBL/GenBank/DDBJ whole genome shotgun (WGS) entry which is preliminary data.</text>
</comment>
<feature type="compositionally biased region" description="Polar residues" evidence="6">
    <location>
        <begin position="1049"/>
        <end position="1059"/>
    </location>
</feature>
<dbReference type="InterPro" id="IPR036322">
    <property type="entry name" value="WD40_repeat_dom_sf"/>
</dbReference>
<dbReference type="EMBL" id="NMUH01009332">
    <property type="protein sequence ID" value="MQM19924.1"/>
    <property type="molecule type" value="Genomic_DNA"/>
</dbReference>
<evidence type="ECO:0000256" key="6">
    <source>
        <dbReference type="SAM" id="MobiDB-lite"/>
    </source>
</evidence>
<dbReference type="Pfam" id="PF20946">
    <property type="entry name" value="Ctf4_C"/>
    <property type="match status" value="1"/>
</dbReference>
<dbReference type="GO" id="GO:0006261">
    <property type="term" value="P:DNA-templated DNA replication"/>
    <property type="evidence" value="ECO:0007669"/>
    <property type="project" value="TreeGrafter"/>
</dbReference>
<feature type="repeat" description="WD" evidence="5">
    <location>
        <begin position="142"/>
        <end position="173"/>
    </location>
</feature>
<dbReference type="PANTHER" id="PTHR19932">
    <property type="entry name" value="WD REPEAT AND HMG-BOX DNA BINDING PROTEIN"/>
    <property type="match status" value="1"/>
</dbReference>
<dbReference type="SMART" id="SM00320">
    <property type="entry name" value="WD40"/>
    <property type="match status" value="6"/>
</dbReference>
<evidence type="ECO:0008006" key="12">
    <source>
        <dbReference type="Google" id="ProtNLM"/>
    </source>
</evidence>
<dbReference type="InterPro" id="IPR019775">
    <property type="entry name" value="WD40_repeat_CS"/>
</dbReference>
<dbReference type="SUPFAM" id="SSF50978">
    <property type="entry name" value="WD40 repeat-like"/>
    <property type="match status" value="1"/>
</dbReference>
<proteinExistence type="predicted"/>
<feature type="domain" description="WDHD1 first WD40" evidence="9">
    <location>
        <begin position="111"/>
        <end position="389"/>
    </location>
</feature>
<gene>
    <name evidence="10" type="ORF">Taro_052937</name>
</gene>
<dbReference type="PROSITE" id="PS50082">
    <property type="entry name" value="WD_REPEATS_2"/>
    <property type="match status" value="3"/>
</dbReference>
<feature type="repeat" description="WD" evidence="5">
    <location>
        <begin position="226"/>
        <end position="267"/>
    </location>
</feature>
<dbReference type="GO" id="GO:0043596">
    <property type="term" value="C:nuclear replication fork"/>
    <property type="evidence" value="ECO:0007669"/>
    <property type="project" value="TreeGrafter"/>
</dbReference>
<evidence type="ECO:0000256" key="2">
    <source>
        <dbReference type="ARBA" id="ARBA00022574"/>
    </source>
</evidence>
<keyword evidence="11" id="KW-1185">Reference proteome</keyword>
<dbReference type="InterPro" id="IPR022100">
    <property type="entry name" value="WDHD1/CFT4_beta-prop_2nd"/>
</dbReference>
<dbReference type="Pfam" id="PF12341">
    <property type="entry name" value="Mcl1_mid"/>
    <property type="match status" value="1"/>
</dbReference>
<dbReference type="OrthoDB" id="427368at2759"/>
<dbReference type="Gene3D" id="2.130.10.10">
    <property type="entry name" value="YVTN repeat-like/Quinoprotein amine dehydrogenase"/>
    <property type="match status" value="2"/>
</dbReference>
<feature type="repeat" description="WD" evidence="5">
    <location>
        <begin position="318"/>
        <end position="351"/>
    </location>
</feature>
<evidence type="ECO:0000259" key="9">
    <source>
        <dbReference type="Pfam" id="PF24817"/>
    </source>
</evidence>
<dbReference type="GO" id="GO:0003682">
    <property type="term" value="F:chromatin binding"/>
    <property type="evidence" value="ECO:0007669"/>
    <property type="project" value="TreeGrafter"/>
</dbReference>
<dbReference type="PROSITE" id="PS50294">
    <property type="entry name" value="WD_REPEATS_REGION"/>
    <property type="match status" value="3"/>
</dbReference>
<evidence type="ECO:0000256" key="4">
    <source>
        <dbReference type="ARBA" id="ARBA00023242"/>
    </source>
</evidence>
<feature type="region of interest" description="Disordered" evidence="6">
    <location>
        <begin position="992"/>
        <end position="1059"/>
    </location>
</feature>
<feature type="domain" description="WDHD1/CFT4 helical bundle" evidence="8">
    <location>
        <begin position="800"/>
        <end position="903"/>
    </location>
</feature>
<sequence length="1084" mass="118560">IRTIFRLSESESKSVFPVSNSTRLQPYNHIPSSRQIAVKLRARQISRAASPQKREAKLSRANRKRGNKTQNGHPPTGEEVGVVTMKGRSLKLREAHESAAPAFCSILWDPKEANRLVTASSSDASIAVHDPAAQPPKPPQILRHHKDGVTCLALSPDSTCLASGSVDHSVKLYGFPGGEFQSNVTRFTLPIRCLAFNKSGSLLAAAGDDDGIKLIATIDNSISRVLKGHKGPVTGLAFDPKNEFLASVDGIGTVIYWELSSGKPVHTLKAVAPSCGSDASVLNALGWSPDAETLAVPGLKNDVVMYDRDTAEKVFSLKGDHEQSVCFLSWSPNGKYMATAGMDHQVLIWDVGLRQDIDRQKFDERVSCLVWKPVGNALAVIDVMGKFGVWEFPVPSYMKSPTDGVPDLQARWSTLGHLFSDDESEEVSASHSLNDGSEGYPGEVEPASHKRLRKGSKHDDNLGKDGDAQDDILHHFETRTRNDRRKERNRTESRECSTKVLGPTMQEAFQPCSTPLQPGKRHFLCYNMLGTITTMENEGYSHIEIDFHDTGRSSRVPSMTDYFGFTMASLNESGSVFANPCKGEKSTSTLMYRPFSSWANNSEWSMRFEAEEVNVVALGSGWVAAVTNLNLLRIFTEGGLQRYMLSLNGPVVTAAGFKDELAVVTHASQCLTSGDQMLEVRVFNLSKGTQSIRCPLPLTPGSVLSWFGFSEEGQLSAYDSQGVLRVFTSQFGGTWLPLFSASKVRKSEEENYWVVGLNMSKLFCIVCKSPDSCPLVSPKPVLTLMDLSFPVASSDLGATDLENEFIMCSFSLSQIQMKIEEMASYGADTTTLDDEAFNMEAALDRCILRLIANCCNGDKLVRATELARSLLLEKSIKGAIKLVTALKLPILADRFNGILEERLVSENLGTASSYSLIPKTAVLKFELPTTLSATESHNRESSSRMPESRKILVPTVAATTNGISPSHFSRQEETEDKTKMGENMKSIASTNEITPAPSKGISPPKFSKQGNIADKAKTGENTRPITSTSETELKEVEQAQPIRPANPFAKSSTNQDKSTLLDSIKKMKKADNGKAEGTNKRIKV</sequence>
<dbReference type="InterPro" id="IPR001680">
    <property type="entry name" value="WD40_rpt"/>
</dbReference>
<dbReference type="GO" id="GO:0006281">
    <property type="term" value="P:DNA repair"/>
    <property type="evidence" value="ECO:0007669"/>
    <property type="project" value="TreeGrafter"/>
</dbReference>
<evidence type="ECO:0000313" key="10">
    <source>
        <dbReference type="EMBL" id="MQM19924.1"/>
    </source>
</evidence>
<dbReference type="PROSITE" id="PS00678">
    <property type="entry name" value="WD_REPEATS_1"/>
    <property type="match status" value="1"/>
</dbReference>
<feature type="compositionally biased region" description="Basic and acidic residues" evidence="6">
    <location>
        <begin position="457"/>
        <end position="496"/>
    </location>
</feature>
<dbReference type="Proteomes" id="UP000652761">
    <property type="component" value="Unassembled WGS sequence"/>
</dbReference>